<dbReference type="PANTHER" id="PTHR33824">
    <property type="entry name" value="POLYKETIDE CYCLASE/DEHYDRASE AND LIPID TRANSPORT SUPERFAMILY PROTEIN"/>
    <property type="match status" value="1"/>
</dbReference>
<dbReference type="InterPro" id="IPR023393">
    <property type="entry name" value="START-like_dom_sf"/>
</dbReference>
<protein>
    <recommendedName>
        <fullName evidence="4">Coenzyme Q-binding protein COQ10 START domain-containing protein</fullName>
    </recommendedName>
</protein>
<sequence length="338" mass="38961">MVEHSASVVVKAPVEQVYQLFTHFNDFPKFMRFVKEVTYYDEQRSHWVVQVVTTHEWDAVNEDWIPNRQVGWRSTRGLRNSGKVKFRPMGTNRTEVAVYISYEPPTGPLGKLGETLWVNSYFESVLQTDLSNFARMVEEAPPGALDPMSSHYLFHEESAFSRGVITHRQREAMAHDPMMTPEALEKRLQQIEQERQEKERAAQQQQEFLRRQLEEKQRAWEALQAQLAEARRRQEQITATLVSEPLESYAPHPVYSTLGGRSAAMDRVALGDRDALRPRYALSQQDPMMARLPKKERDPAQPSVEELAVESPWWLSIRGPSDVCFLGSGEEGMSQEAR</sequence>
<name>A0A455SQD7_9CHLR</name>
<dbReference type="CDD" id="cd07817">
    <property type="entry name" value="SRPBCC_8"/>
    <property type="match status" value="1"/>
</dbReference>
<organism evidence="3">
    <name type="scientific">Thermosporothrix sp. COM3</name>
    <dbReference type="NCBI Taxonomy" id="2490863"/>
    <lineage>
        <taxon>Bacteria</taxon>
        <taxon>Bacillati</taxon>
        <taxon>Chloroflexota</taxon>
        <taxon>Ktedonobacteria</taxon>
        <taxon>Ktedonobacterales</taxon>
        <taxon>Thermosporotrichaceae</taxon>
        <taxon>Thermosporothrix</taxon>
    </lineage>
</organism>
<dbReference type="AlphaFoldDB" id="A0A455SQD7"/>
<keyword evidence="1" id="KW-0175">Coiled coil</keyword>
<evidence type="ECO:0000313" key="3">
    <source>
        <dbReference type="EMBL" id="BBH90643.1"/>
    </source>
</evidence>
<evidence type="ECO:0008006" key="4">
    <source>
        <dbReference type="Google" id="ProtNLM"/>
    </source>
</evidence>
<proteinExistence type="predicted"/>
<dbReference type="EMBL" id="AP019376">
    <property type="protein sequence ID" value="BBH90643.1"/>
    <property type="molecule type" value="Genomic_DNA"/>
</dbReference>
<dbReference type="Gene3D" id="3.30.530.20">
    <property type="match status" value="1"/>
</dbReference>
<reference evidence="3" key="1">
    <citation type="submission" date="2018-12" db="EMBL/GenBank/DDBJ databases">
        <title>Novel natural products biosynthetic potential of the class Ktedonobacteria.</title>
        <authorList>
            <person name="Zheng Y."/>
            <person name="Saitou A."/>
            <person name="Wang C.M."/>
            <person name="Toyoda A."/>
            <person name="Minakuchi Y."/>
            <person name="Sekiguchi Y."/>
            <person name="Ueda K."/>
            <person name="Takano H."/>
            <person name="Sakai Y."/>
            <person name="Yokota A."/>
            <person name="Yabe S."/>
        </authorList>
    </citation>
    <scope>NUCLEOTIDE SEQUENCE</scope>
    <source>
        <strain evidence="3">COM3</strain>
    </source>
</reference>
<evidence type="ECO:0000256" key="2">
    <source>
        <dbReference type="SAM" id="MobiDB-lite"/>
    </source>
</evidence>
<evidence type="ECO:0000256" key="1">
    <source>
        <dbReference type="SAM" id="Coils"/>
    </source>
</evidence>
<dbReference type="InterPro" id="IPR047137">
    <property type="entry name" value="ORF3"/>
</dbReference>
<dbReference type="PANTHER" id="PTHR33824:SF7">
    <property type="entry name" value="POLYKETIDE CYCLASE_DEHYDRASE AND LIPID TRANSPORT SUPERFAMILY PROTEIN"/>
    <property type="match status" value="1"/>
</dbReference>
<dbReference type="SUPFAM" id="SSF55961">
    <property type="entry name" value="Bet v1-like"/>
    <property type="match status" value="1"/>
</dbReference>
<dbReference type="InterPro" id="IPR019587">
    <property type="entry name" value="Polyketide_cyclase/dehydratase"/>
</dbReference>
<accession>A0A455SQD7</accession>
<feature type="region of interest" description="Disordered" evidence="2">
    <location>
        <begin position="284"/>
        <end position="305"/>
    </location>
</feature>
<dbReference type="Pfam" id="PF10604">
    <property type="entry name" value="Polyketide_cyc2"/>
    <property type="match status" value="1"/>
</dbReference>
<feature type="coiled-coil region" evidence="1">
    <location>
        <begin position="181"/>
        <end position="233"/>
    </location>
</feature>
<gene>
    <name evidence="3" type="ORF">KTC_53940</name>
</gene>